<dbReference type="Pfam" id="PF00248">
    <property type="entry name" value="Aldo_ket_red"/>
    <property type="match status" value="1"/>
</dbReference>
<reference evidence="8" key="2">
    <citation type="submission" date="2025-05" db="UniProtKB">
        <authorList>
            <consortium name="EnsemblMetazoa"/>
        </authorList>
    </citation>
    <scope>IDENTIFICATION</scope>
</reference>
<feature type="binding site" evidence="5">
    <location>
        <position position="111"/>
    </location>
    <ligand>
        <name>substrate</name>
    </ligand>
</feature>
<dbReference type="OrthoDB" id="416253at2759"/>
<name>A0A6P7GH49_DIAVI</name>
<dbReference type="PRINTS" id="PR00069">
    <property type="entry name" value="ALDKETRDTASE"/>
</dbReference>
<dbReference type="GO" id="GO:0016491">
    <property type="term" value="F:oxidoreductase activity"/>
    <property type="evidence" value="ECO:0007669"/>
    <property type="project" value="UniProtKB-KW"/>
</dbReference>
<evidence type="ECO:0000256" key="1">
    <source>
        <dbReference type="ARBA" id="ARBA00007905"/>
    </source>
</evidence>
<dbReference type="RefSeq" id="XP_028149126.1">
    <property type="nucleotide sequence ID" value="XM_028293325.1"/>
</dbReference>
<dbReference type="InterPro" id="IPR018170">
    <property type="entry name" value="Aldo/ket_reductase_CS"/>
</dbReference>
<dbReference type="EnsemblMetazoa" id="XM_050654217.1">
    <property type="protein sequence ID" value="XP_050510174.1"/>
    <property type="gene ID" value="LOC126886985"/>
</dbReference>
<evidence type="ECO:0000313" key="8">
    <source>
        <dbReference type="EnsemblMetazoa" id="XP_050510174.1"/>
    </source>
</evidence>
<dbReference type="InterPro" id="IPR023210">
    <property type="entry name" value="NADP_OxRdtase_dom"/>
</dbReference>
<dbReference type="InterPro" id="IPR020471">
    <property type="entry name" value="AKR"/>
</dbReference>
<dbReference type="PROSITE" id="PS00798">
    <property type="entry name" value="ALDOKETO_REDUCTASE_1"/>
    <property type="match status" value="1"/>
</dbReference>
<reference evidence="10" key="1">
    <citation type="submission" date="2025-04" db="UniProtKB">
        <authorList>
            <consortium name="RefSeq"/>
        </authorList>
    </citation>
    <scope>IDENTIFICATION</scope>
    <source>
        <tissue evidence="10">Whole insect</tissue>
    </source>
</reference>
<dbReference type="InterPro" id="IPR036812">
    <property type="entry name" value="NAD(P)_OxRdtase_dom_sf"/>
</dbReference>
<evidence type="ECO:0000313" key="10">
    <source>
        <dbReference type="RefSeq" id="XP_028149126.1"/>
    </source>
</evidence>
<dbReference type="PROSITE" id="PS00063">
    <property type="entry name" value="ALDOKETO_REDUCTASE_3"/>
    <property type="match status" value="1"/>
</dbReference>
<keyword evidence="2" id="KW-0521">NADP</keyword>
<evidence type="ECO:0000313" key="9">
    <source>
        <dbReference type="Proteomes" id="UP001652700"/>
    </source>
</evidence>
<comment type="similarity">
    <text evidence="1">Belongs to the aldo/keto reductase family.</text>
</comment>
<dbReference type="Proteomes" id="UP001652700">
    <property type="component" value="Unplaced"/>
</dbReference>
<evidence type="ECO:0000256" key="5">
    <source>
        <dbReference type="PIRSR" id="PIRSR000097-2"/>
    </source>
</evidence>
<dbReference type="PANTHER" id="PTHR11732">
    <property type="entry name" value="ALDO/KETO REDUCTASE"/>
    <property type="match status" value="1"/>
</dbReference>
<evidence type="ECO:0000256" key="4">
    <source>
        <dbReference type="PIRSR" id="PIRSR000097-1"/>
    </source>
</evidence>
<dbReference type="FunFam" id="3.20.20.100:FF:000006">
    <property type="entry name" value="Aldo-keto reductase family 1 member A1"/>
    <property type="match status" value="1"/>
</dbReference>
<organism evidence="10">
    <name type="scientific">Diabrotica virgifera virgifera</name>
    <name type="common">western corn rootworm</name>
    <dbReference type="NCBI Taxonomy" id="50390"/>
    <lineage>
        <taxon>Eukaryota</taxon>
        <taxon>Metazoa</taxon>
        <taxon>Ecdysozoa</taxon>
        <taxon>Arthropoda</taxon>
        <taxon>Hexapoda</taxon>
        <taxon>Insecta</taxon>
        <taxon>Pterygota</taxon>
        <taxon>Neoptera</taxon>
        <taxon>Endopterygota</taxon>
        <taxon>Coleoptera</taxon>
        <taxon>Polyphaga</taxon>
        <taxon>Cucujiformia</taxon>
        <taxon>Chrysomeloidea</taxon>
        <taxon>Chrysomelidae</taxon>
        <taxon>Galerucinae</taxon>
        <taxon>Diabroticina</taxon>
        <taxon>Diabroticites</taxon>
        <taxon>Diabrotica</taxon>
    </lineage>
</organism>
<feature type="site" description="Lowers pKa of active site Tyr" evidence="6">
    <location>
        <position position="78"/>
    </location>
</feature>
<feature type="active site" description="Proton donor" evidence="4">
    <location>
        <position position="49"/>
    </location>
</feature>
<evidence type="ECO:0000256" key="2">
    <source>
        <dbReference type="ARBA" id="ARBA00022857"/>
    </source>
</evidence>
<evidence type="ECO:0000256" key="6">
    <source>
        <dbReference type="PIRSR" id="PIRSR000097-3"/>
    </source>
</evidence>
<protein>
    <submittedName>
        <fullName evidence="10">Aldo-keto reductase family 1 member A1-A-like</fullName>
    </submittedName>
</protein>
<keyword evidence="9" id="KW-1185">Reference proteome</keyword>
<dbReference type="AlphaFoldDB" id="A0A6P7GH49"/>
<dbReference type="PIRSF" id="PIRSF000097">
    <property type="entry name" value="AKR"/>
    <property type="match status" value="1"/>
</dbReference>
<dbReference type="Gene3D" id="3.20.20.100">
    <property type="entry name" value="NADP-dependent oxidoreductase domain"/>
    <property type="match status" value="1"/>
</dbReference>
<evidence type="ECO:0000259" key="7">
    <source>
        <dbReference type="Pfam" id="PF00248"/>
    </source>
</evidence>
<sequence length="318" mass="35961">MAKTISCGGLSMPTVGLGTWEARDDSEIETALDAALELGYRHIDTAAAYGNEHVIGKVLKKWFDSGKLTRDDLFIVTKLPAPGIHPDRVEKYLTKSLADLQLDYLDLYLIHFPVGIKEGEGAPQFEKEEHKALWQNMEKQVDAGRTKTIGVSNFNVKQIDKFLKFARIKPACNQIELHVFLQQPELVQFCQKNNVVVTAYSPLGNPGYNKFLKRVGAEERTDLVNVLTNPVITEIAKKHNRSNAQVALRFLIQKNCVVIPKSVNPARIKSNFELYDFSLDNADMKKIEALDIGEEARIVDWRVYAKIDETPEYPFARK</sequence>
<feature type="domain" description="NADP-dependent oxidoreductase" evidence="7">
    <location>
        <begin position="15"/>
        <end position="291"/>
    </location>
</feature>
<accession>A0A6P7GH49</accession>
<dbReference type="FunCoup" id="A0A6P7GH49">
    <property type="interactions" value="364"/>
</dbReference>
<dbReference type="InParanoid" id="A0A6P7GH49"/>
<evidence type="ECO:0000256" key="3">
    <source>
        <dbReference type="ARBA" id="ARBA00023002"/>
    </source>
</evidence>
<proteinExistence type="inferred from homology"/>
<dbReference type="PROSITE" id="PS00062">
    <property type="entry name" value="ALDOKETO_REDUCTASE_2"/>
    <property type="match status" value="1"/>
</dbReference>
<keyword evidence="3" id="KW-0560">Oxidoreductase</keyword>
<dbReference type="SUPFAM" id="SSF51430">
    <property type="entry name" value="NAD(P)-linked oxidoreductase"/>
    <property type="match status" value="1"/>
</dbReference>
<gene>
    <name evidence="10" type="primary">LOC114342513</name>
</gene>